<dbReference type="PANTHER" id="PTHR42973:SF39">
    <property type="entry name" value="FAD-BINDING PCMH-TYPE DOMAIN-CONTAINING PROTEIN"/>
    <property type="match status" value="1"/>
</dbReference>
<dbReference type="OrthoDB" id="415825at2759"/>
<dbReference type="GO" id="GO:0016491">
    <property type="term" value="F:oxidoreductase activity"/>
    <property type="evidence" value="ECO:0007669"/>
    <property type="project" value="UniProtKB-KW"/>
</dbReference>
<keyword evidence="3" id="KW-0285">Flavoprotein</keyword>
<evidence type="ECO:0000256" key="3">
    <source>
        <dbReference type="ARBA" id="ARBA00022630"/>
    </source>
</evidence>
<evidence type="ECO:0000256" key="2">
    <source>
        <dbReference type="ARBA" id="ARBA00005466"/>
    </source>
</evidence>
<feature type="domain" description="FAD-binding PCMH-type" evidence="6">
    <location>
        <begin position="44"/>
        <end position="215"/>
    </location>
</feature>
<evidence type="ECO:0000259" key="6">
    <source>
        <dbReference type="PROSITE" id="PS51387"/>
    </source>
</evidence>
<keyword evidence="5" id="KW-0560">Oxidoreductase</keyword>
<comment type="similarity">
    <text evidence="2">Belongs to the oxygen-dependent FAD-linked oxidoreductase family.</text>
</comment>
<dbReference type="SUPFAM" id="SSF56176">
    <property type="entry name" value="FAD-binding/transporter-associated domain-like"/>
    <property type="match status" value="1"/>
</dbReference>
<evidence type="ECO:0000256" key="5">
    <source>
        <dbReference type="ARBA" id="ARBA00023002"/>
    </source>
</evidence>
<accession>A0A2T3A575</accession>
<gene>
    <name evidence="7" type="ORF">BD289DRAFT_370510</name>
</gene>
<dbReference type="Gene3D" id="3.40.462.20">
    <property type="match status" value="1"/>
</dbReference>
<dbReference type="EMBL" id="KZ678466">
    <property type="protein sequence ID" value="PSR83015.1"/>
    <property type="molecule type" value="Genomic_DNA"/>
</dbReference>
<dbReference type="InterPro" id="IPR050416">
    <property type="entry name" value="FAD-linked_Oxidoreductase"/>
</dbReference>
<dbReference type="InterPro" id="IPR016169">
    <property type="entry name" value="FAD-bd_PCMH_sub2"/>
</dbReference>
<dbReference type="InterPro" id="IPR016166">
    <property type="entry name" value="FAD-bd_PCMH"/>
</dbReference>
<dbReference type="PANTHER" id="PTHR42973">
    <property type="entry name" value="BINDING OXIDOREDUCTASE, PUTATIVE (AFU_ORTHOLOGUE AFUA_1G17690)-RELATED"/>
    <property type="match status" value="1"/>
</dbReference>
<dbReference type="Pfam" id="PF01565">
    <property type="entry name" value="FAD_binding_4"/>
    <property type="match status" value="1"/>
</dbReference>
<dbReference type="Gene3D" id="3.30.43.10">
    <property type="entry name" value="Uridine Diphospho-n-acetylenolpyruvylglucosamine Reductase, domain 2"/>
    <property type="match status" value="1"/>
</dbReference>
<evidence type="ECO:0000313" key="8">
    <source>
        <dbReference type="Proteomes" id="UP000241462"/>
    </source>
</evidence>
<keyword evidence="8" id="KW-1185">Reference proteome</keyword>
<dbReference type="Gene3D" id="3.30.465.10">
    <property type="match status" value="1"/>
</dbReference>
<evidence type="ECO:0000256" key="1">
    <source>
        <dbReference type="ARBA" id="ARBA00001974"/>
    </source>
</evidence>
<name>A0A2T3A575_9PEZI</name>
<dbReference type="AlphaFoldDB" id="A0A2T3A575"/>
<dbReference type="InterPro" id="IPR012951">
    <property type="entry name" value="BBE"/>
</dbReference>
<dbReference type="GO" id="GO:0071949">
    <property type="term" value="F:FAD binding"/>
    <property type="evidence" value="ECO:0007669"/>
    <property type="project" value="InterPro"/>
</dbReference>
<organism evidence="7 8">
    <name type="scientific">Coniella lustricola</name>
    <dbReference type="NCBI Taxonomy" id="2025994"/>
    <lineage>
        <taxon>Eukaryota</taxon>
        <taxon>Fungi</taxon>
        <taxon>Dikarya</taxon>
        <taxon>Ascomycota</taxon>
        <taxon>Pezizomycotina</taxon>
        <taxon>Sordariomycetes</taxon>
        <taxon>Sordariomycetidae</taxon>
        <taxon>Diaporthales</taxon>
        <taxon>Schizoparmaceae</taxon>
        <taxon>Coniella</taxon>
    </lineage>
</organism>
<reference evidence="7 8" key="1">
    <citation type="journal article" date="2018" name="Mycol. Prog.">
        <title>Coniella lustricola, a new species from submerged detritus.</title>
        <authorList>
            <person name="Raudabaugh D.B."/>
            <person name="Iturriaga T."/>
            <person name="Carver A."/>
            <person name="Mondo S."/>
            <person name="Pangilinan J."/>
            <person name="Lipzen A."/>
            <person name="He G."/>
            <person name="Amirebrahimi M."/>
            <person name="Grigoriev I.V."/>
            <person name="Miller A.N."/>
        </authorList>
    </citation>
    <scope>NUCLEOTIDE SEQUENCE [LARGE SCALE GENOMIC DNA]</scope>
    <source>
        <strain evidence="7 8">B22-T-1</strain>
    </source>
</reference>
<dbReference type="InterPro" id="IPR036318">
    <property type="entry name" value="FAD-bd_PCMH-like_sf"/>
</dbReference>
<dbReference type="InParanoid" id="A0A2T3A575"/>
<dbReference type="Pfam" id="PF08031">
    <property type="entry name" value="BBE"/>
    <property type="match status" value="1"/>
</dbReference>
<sequence length="467" mass="49143">MLSLLALHGQVHAHNLSSLTSLLSSGSIVEAANTTSSPRWSEYEAPSPTSVVHPATVADVAATVKWANENDVPFLTYNGGNGWATDFTLDHCGIYIALDLLDSVTFNSAKTVATIGGGALTSDVSTAGYAAGSLVATGTCDCVGFLGALLGGGIGYLTGEHGLLVDTVLSLQVVLADGTLESVTASSNPDLWWALRGAGPNFGIVVGAEVHAYPTESLTAWQATLVFLEYQLDDLLAALGNLTLPAASSLTLLYVSEGGTPAIIVELFYHGTADQGTAAFASVLAVGPVSTSSSVNPWTEWNSGSATACVKGGYKPTWAAGLADFSASAFSDVFDIWNDLVTTYPDAADSDVILNWYPMAYARTIPESSAAVAFRDSVSLFPSITVSYTDPSFNSTAITYGQEARAVWQANDGIPGSNYTYINNGFGDEPLETIYGENLAKLQRLKLEYDPYNRFNQWFPLLGKGRA</sequence>
<dbReference type="PROSITE" id="PS51387">
    <property type="entry name" value="FAD_PCMH"/>
    <property type="match status" value="1"/>
</dbReference>
<keyword evidence="4" id="KW-0274">FAD</keyword>
<dbReference type="Proteomes" id="UP000241462">
    <property type="component" value="Unassembled WGS sequence"/>
</dbReference>
<protein>
    <recommendedName>
        <fullName evidence="6">FAD-binding PCMH-type domain-containing protein</fullName>
    </recommendedName>
</protein>
<evidence type="ECO:0000256" key="4">
    <source>
        <dbReference type="ARBA" id="ARBA00022827"/>
    </source>
</evidence>
<proteinExistence type="inferred from homology"/>
<dbReference type="STRING" id="2025994.A0A2T3A575"/>
<comment type="cofactor">
    <cofactor evidence="1">
        <name>FAD</name>
        <dbReference type="ChEBI" id="CHEBI:57692"/>
    </cofactor>
</comment>
<dbReference type="InterPro" id="IPR016167">
    <property type="entry name" value="FAD-bd_PCMH_sub1"/>
</dbReference>
<evidence type="ECO:0000313" key="7">
    <source>
        <dbReference type="EMBL" id="PSR83015.1"/>
    </source>
</evidence>
<dbReference type="InterPro" id="IPR006094">
    <property type="entry name" value="Oxid_FAD_bind_N"/>
</dbReference>